<proteinExistence type="predicted"/>
<dbReference type="EMBL" id="VFPG01000001">
    <property type="protein sequence ID" value="TQM32340.1"/>
    <property type="molecule type" value="Genomic_DNA"/>
</dbReference>
<comment type="caution">
    <text evidence="2">The sequence shown here is derived from an EMBL/GenBank/DDBJ whole genome shotgun (WGS) entry which is preliminary data.</text>
</comment>
<sequence length="233" mass="26364">MCEQIRLLENAMIQQRTWTGGQHRVAVLDHPFLRHLAQRLVWLGFDERANPEISFRVGADGTATDRDGRTIGVDSARIAVAHPLQLAEELPRWVSQFTDHELRQPFPQLAREVHALTERERTATSLERFAHRMVPTHALLRLESFGWRRGAPVEGVHDHFYRPVEGDLQVLLHLDDGIAVEDPAPEGERVIEAVELSSPPVSPWWRRCGDTAFGALDPITASEVLRELAAVFD</sequence>
<dbReference type="OrthoDB" id="4554725at2"/>
<dbReference type="Pfam" id="PF13569">
    <property type="entry name" value="DUF4132"/>
    <property type="match status" value="1"/>
</dbReference>
<evidence type="ECO:0000313" key="3">
    <source>
        <dbReference type="Proteomes" id="UP000316331"/>
    </source>
</evidence>
<reference evidence="2 3" key="1">
    <citation type="submission" date="2019-06" db="EMBL/GenBank/DDBJ databases">
        <title>Sequencing the genomes of 1000 actinobacteria strains.</title>
        <authorList>
            <person name="Klenk H.-P."/>
        </authorList>
    </citation>
    <scope>NUCLEOTIDE SEQUENCE [LARGE SCALE GENOMIC DNA]</scope>
    <source>
        <strain evidence="2 3">DSM 103495</strain>
    </source>
</reference>
<protein>
    <submittedName>
        <fullName evidence="2">Uncharacterized protein DUF4132</fullName>
    </submittedName>
</protein>
<accession>A0A543FEP6</accession>
<dbReference type="Proteomes" id="UP000316331">
    <property type="component" value="Unassembled WGS sequence"/>
</dbReference>
<name>A0A543FEP6_9NOCA</name>
<dbReference type="InterPro" id="IPR025406">
    <property type="entry name" value="DUF4132"/>
</dbReference>
<dbReference type="RefSeq" id="WP_141810260.1">
    <property type="nucleotide sequence ID" value="NZ_VFPG01000001.1"/>
</dbReference>
<evidence type="ECO:0000313" key="2">
    <source>
        <dbReference type="EMBL" id="TQM32340.1"/>
    </source>
</evidence>
<organism evidence="2 3">
    <name type="scientific">Nocardia bhagyanarayanae</name>
    <dbReference type="NCBI Taxonomy" id="1215925"/>
    <lineage>
        <taxon>Bacteria</taxon>
        <taxon>Bacillati</taxon>
        <taxon>Actinomycetota</taxon>
        <taxon>Actinomycetes</taxon>
        <taxon>Mycobacteriales</taxon>
        <taxon>Nocardiaceae</taxon>
        <taxon>Nocardia</taxon>
    </lineage>
</organism>
<dbReference type="AlphaFoldDB" id="A0A543FEP6"/>
<feature type="domain" description="DUF4132" evidence="1">
    <location>
        <begin position="3"/>
        <end position="147"/>
    </location>
</feature>
<keyword evidence="3" id="KW-1185">Reference proteome</keyword>
<gene>
    <name evidence="2" type="ORF">FB390_4019</name>
</gene>
<evidence type="ECO:0000259" key="1">
    <source>
        <dbReference type="Pfam" id="PF13569"/>
    </source>
</evidence>